<accession>A0A1E5V946</accession>
<dbReference type="AlphaFoldDB" id="A0A1E5V946"/>
<gene>
    <name evidence="2" type="ORF">BAE44_0017437</name>
</gene>
<feature type="region of interest" description="Disordered" evidence="1">
    <location>
        <begin position="94"/>
        <end position="179"/>
    </location>
</feature>
<protein>
    <submittedName>
        <fullName evidence="2">Uncharacterized protein</fullName>
    </submittedName>
</protein>
<sequence>LVTLKRATNCRLQLPHFPSHSLFLPRHRRLPCLTRRAAHPPRRPAIGELGARRGVSVVRGVGRGQAAGLAVAVLVDGVLRADGATWGRRVRAVPAGGEHGDECAGPPRAATLRSPRSAAPPSPRRCACRRPAATHAAASPGPHRCRRRRALAARWRGRRRRAGRAGPPRTATAPAGGNE</sequence>
<feature type="compositionally biased region" description="Low complexity" evidence="1">
    <location>
        <begin position="129"/>
        <end position="142"/>
    </location>
</feature>
<dbReference type="Proteomes" id="UP000095767">
    <property type="component" value="Unassembled WGS sequence"/>
</dbReference>
<evidence type="ECO:0000313" key="3">
    <source>
        <dbReference type="Proteomes" id="UP000095767"/>
    </source>
</evidence>
<organism evidence="2 3">
    <name type="scientific">Dichanthelium oligosanthes</name>
    <dbReference type="NCBI Taxonomy" id="888268"/>
    <lineage>
        <taxon>Eukaryota</taxon>
        <taxon>Viridiplantae</taxon>
        <taxon>Streptophyta</taxon>
        <taxon>Embryophyta</taxon>
        <taxon>Tracheophyta</taxon>
        <taxon>Spermatophyta</taxon>
        <taxon>Magnoliopsida</taxon>
        <taxon>Liliopsida</taxon>
        <taxon>Poales</taxon>
        <taxon>Poaceae</taxon>
        <taxon>PACMAD clade</taxon>
        <taxon>Panicoideae</taxon>
        <taxon>Panicodae</taxon>
        <taxon>Paniceae</taxon>
        <taxon>Dichantheliinae</taxon>
        <taxon>Dichanthelium</taxon>
    </lineage>
</organism>
<proteinExistence type="predicted"/>
<dbReference type="EMBL" id="LWDX02047626">
    <property type="protein sequence ID" value="OEL21544.1"/>
    <property type="molecule type" value="Genomic_DNA"/>
</dbReference>
<reference evidence="2 3" key="1">
    <citation type="submission" date="2016-09" db="EMBL/GenBank/DDBJ databases">
        <title>The draft genome of Dichanthelium oligosanthes: A C3 panicoid grass species.</title>
        <authorList>
            <person name="Studer A.J."/>
            <person name="Schnable J.C."/>
            <person name="Brutnell T.P."/>
        </authorList>
    </citation>
    <scope>NUCLEOTIDE SEQUENCE [LARGE SCALE GENOMIC DNA]</scope>
    <source>
        <strain evidence="3">cv. Kellogg 1175</strain>
        <tissue evidence="2">Leaf</tissue>
    </source>
</reference>
<feature type="compositionally biased region" description="Low complexity" evidence="1">
    <location>
        <begin position="164"/>
        <end position="179"/>
    </location>
</feature>
<feature type="compositionally biased region" description="Low complexity" evidence="1">
    <location>
        <begin position="106"/>
        <end position="117"/>
    </location>
</feature>
<evidence type="ECO:0000256" key="1">
    <source>
        <dbReference type="SAM" id="MobiDB-lite"/>
    </source>
</evidence>
<comment type="caution">
    <text evidence="2">The sequence shown here is derived from an EMBL/GenBank/DDBJ whole genome shotgun (WGS) entry which is preliminary data.</text>
</comment>
<feature type="non-terminal residue" evidence="2">
    <location>
        <position position="1"/>
    </location>
</feature>
<name>A0A1E5V946_9POAL</name>
<keyword evidence="3" id="KW-1185">Reference proteome</keyword>
<evidence type="ECO:0000313" key="2">
    <source>
        <dbReference type="EMBL" id="OEL21544.1"/>
    </source>
</evidence>
<feature type="compositionally biased region" description="Basic residues" evidence="1">
    <location>
        <begin position="143"/>
        <end position="163"/>
    </location>
</feature>